<protein>
    <recommendedName>
        <fullName evidence="3">DUF2116 family Zn-ribbon domain-containing protein</fullName>
    </recommendedName>
</protein>
<comment type="caution">
    <text evidence="1">The sequence shown here is derived from an EMBL/GenBank/DDBJ whole genome shotgun (WGS) entry which is preliminary data.</text>
</comment>
<name>A0A0G9JNI7_9BACT</name>
<accession>A0A0G9JNI7</accession>
<reference evidence="1 2" key="1">
    <citation type="submission" date="2014-01" db="EMBL/GenBank/DDBJ databases">
        <title>Development of a Comparative Genomic Fingerprinting Assay for High Resolution Genotyping of Arcobacter butzleri.</title>
        <authorList>
            <person name="Webb A.L."/>
            <person name="Inglis G.D."/>
            <person name="Kruczkiewicz P."/>
            <person name="Selinger L.B."/>
            <person name="Taboada E.N."/>
        </authorList>
    </citation>
    <scope>NUCLEOTIDE SEQUENCE [LARGE SCALE GENOMIC DNA]</scope>
    <source>
        <strain evidence="1 2">L348</strain>
    </source>
</reference>
<dbReference type="AlphaFoldDB" id="A0A0G9JNI7"/>
<dbReference type="EMBL" id="JAIQ01000175">
    <property type="protein sequence ID" value="KLD95848.1"/>
    <property type="molecule type" value="Genomic_DNA"/>
</dbReference>
<dbReference type="RefSeq" id="WP_012012021.1">
    <property type="nucleotide sequence ID" value="NZ_JAIQ01000175.1"/>
</dbReference>
<dbReference type="Proteomes" id="UP000035514">
    <property type="component" value="Unassembled WGS sequence"/>
</dbReference>
<evidence type="ECO:0008006" key="3">
    <source>
        <dbReference type="Google" id="ProtNLM"/>
    </source>
</evidence>
<evidence type="ECO:0000313" key="2">
    <source>
        <dbReference type="Proteomes" id="UP000035514"/>
    </source>
</evidence>
<gene>
    <name evidence="1" type="ORF">AA20_13160</name>
</gene>
<proteinExistence type="predicted"/>
<dbReference type="PATRIC" id="fig|1447256.3.peg.2582"/>
<organism evidence="1 2">
    <name type="scientific">Aliarcobacter butzleri L348</name>
    <dbReference type="NCBI Taxonomy" id="1447256"/>
    <lineage>
        <taxon>Bacteria</taxon>
        <taxon>Pseudomonadati</taxon>
        <taxon>Campylobacterota</taxon>
        <taxon>Epsilonproteobacteria</taxon>
        <taxon>Campylobacterales</taxon>
        <taxon>Arcobacteraceae</taxon>
        <taxon>Aliarcobacter</taxon>
    </lineage>
</organism>
<dbReference type="GeneID" id="24304601"/>
<sequence>MTNSCQYCSKKIPISKVFCSAECKESFFQKIAISVPKPFVKKLYFFCSEEQKEYEIKTFAQRHNWHEKLVTEKIKELFEEYYQCG</sequence>
<evidence type="ECO:0000313" key="1">
    <source>
        <dbReference type="EMBL" id="KLD95848.1"/>
    </source>
</evidence>